<dbReference type="NCBIfam" id="TIGR02532">
    <property type="entry name" value="IV_pilin_GFxxxE"/>
    <property type="match status" value="1"/>
</dbReference>
<keyword evidence="3" id="KW-1185">Reference proteome</keyword>
<dbReference type="Proteomes" id="UP000002770">
    <property type="component" value="Unassembled WGS sequence"/>
</dbReference>
<feature type="transmembrane region" description="Helical" evidence="1">
    <location>
        <begin position="7"/>
        <end position="31"/>
    </location>
</feature>
<dbReference type="RefSeq" id="WP_006871326.1">
    <property type="nucleotide sequence ID" value="NZ_JH413828.1"/>
</dbReference>
<dbReference type="eggNOG" id="ENOG5031F2Y">
    <property type="taxonomic scope" value="Bacteria"/>
</dbReference>
<dbReference type="AlphaFoldDB" id="G9EQ71"/>
<dbReference type="SUPFAM" id="SSF54523">
    <property type="entry name" value="Pili subunits"/>
    <property type="match status" value="1"/>
</dbReference>
<keyword evidence="1" id="KW-1133">Transmembrane helix</keyword>
<sequence>MKLKQQGFSLIELITFIIIIGIIASGLLIGINQAQRYSGIPRVLPEASFLANARMQIILMNRAINGYAALSDPCTTTPSLAICTPLATYATANNFTVSTPTISGSNPKTITINVTGAGNAVINVSIYDYAKN</sequence>
<dbReference type="HOGENOM" id="CLU_1914426_0_0_6"/>
<protein>
    <recommendedName>
        <fullName evidence="4">Prepilin-type N-terminal cleavage/methylation domain-containing protein</fullName>
    </recommendedName>
</protein>
<evidence type="ECO:0000313" key="2">
    <source>
        <dbReference type="EMBL" id="EHL30646.1"/>
    </source>
</evidence>
<dbReference type="STRING" id="658187.LDG_7417"/>
<dbReference type="PROSITE" id="PS00409">
    <property type="entry name" value="PROKAR_NTER_METHYL"/>
    <property type="match status" value="1"/>
</dbReference>
<reference evidence="2 3" key="1">
    <citation type="journal article" date="2011" name="BMC Genomics">
        <title>Insight into cross-talk between intra-amoebal pathogens.</title>
        <authorList>
            <person name="Gimenez G."/>
            <person name="Bertelli C."/>
            <person name="Moliner C."/>
            <person name="Robert C."/>
            <person name="Raoult D."/>
            <person name="Fournier P.E."/>
            <person name="Greub G."/>
        </authorList>
    </citation>
    <scope>NUCLEOTIDE SEQUENCE [LARGE SCALE GENOMIC DNA]</scope>
    <source>
        <strain evidence="2 3">LLAP12</strain>
    </source>
</reference>
<accession>G9EQ71</accession>
<evidence type="ECO:0000256" key="1">
    <source>
        <dbReference type="SAM" id="Phobius"/>
    </source>
</evidence>
<dbReference type="InterPro" id="IPR012902">
    <property type="entry name" value="N_methyl_site"/>
</dbReference>
<keyword evidence="1" id="KW-0812">Transmembrane</keyword>
<dbReference type="Gene3D" id="3.30.700.10">
    <property type="entry name" value="Glycoprotein, Type 4 Pilin"/>
    <property type="match status" value="1"/>
</dbReference>
<name>G9EQ71_9GAMM</name>
<proteinExistence type="predicted"/>
<organism evidence="2 3">
    <name type="scientific">Legionella drancourtii LLAP12</name>
    <dbReference type="NCBI Taxonomy" id="658187"/>
    <lineage>
        <taxon>Bacteria</taxon>
        <taxon>Pseudomonadati</taxon>
        <taxon>Pseudomonadota</taxon>
        <taxon>Gammaproteobacteria</taxon>
        <taxon>Legionellales</taxon>
        <taxon>Legionellaceae</taxon>
        <taxon>Legionella</taxon>
    </lineage>
</organism>
<dbReference type="InterPro" id="IPR045584">
    <property type="entry name" value="Pilin-like"/>
</dbReference>
<gene>
    <name evidence="2" type="ORF">LDG_7417</name>
</gene>
<evidence type="ECO:0008006" key="4">
    <source>
        <dbReference type="Google" id="ProtNLM"/>
    </source>
</evidence>
<dbReference type="InParanoid" id="G9EQ71"/>
<keyword evidence="1" id="KW-0472">Membrane</keyword>
<evidence type="ECO:0000313" key="3">
    <source>
        <dbReference type="Proteomes" id="UP000002770"/>
    </source>
</evidence>
<dbReference type="OrthoDB" id="5652678at2"/>
<dbReference type="Pfam" id="PF07963">
    <property type="entry name" value="N_methyl"/>
    <property type="match status" value="1"/>
</dbReference>
<dbReference type="EMBL" id="JH413828">
    <property type="protein sequence ID" value="EHL30646.1"/>
    <property type="molecule type" value="Genomic_DNA"/>
</dbReference>